<gene>
    <name evidence="1" type="ORF">KDAU_32050</name>
</gene>
<reference evidence="2" key="1">
    <citation type="submission" date="2018-12" db="EMBL/GenBank/DDBJ databases">
        <title>Tengunoibacter tsumagoiensis gen. nov., sp. nov., Dictyobacter kobayashii sp. nov., D. alpinus sp. nov., and D. joshuensis sp. nov. and description of Dictyobacteraceae fam. nov. within the order Ktedonobacterales isolated from Tengu-no-mugimeshi.</title>
        <authorList>
            <person name="Wang C.M."/>
            <person name="Zheng Y."/>
            <person name="Sakai Y."/>
            <person name="Toyoda A."/>
            <person name="Minakuchi Y."/>
            <person name="Abe K."/>
            <person name="Yokota A."/>
            <person name="Yabe S."/>
        </authorList>
    </citation>
    <scope>NUCLEOTIDE SEQUENCE [LARGE SCALE GENOMIC DNA]</scope>
    <source>
        <strain evidence="2">S-27</strain>
    </source>
</reference>
<evidence type="ECO:0000313" key="1">
    <source>
        <dbReference type="EMBL" id="GCE05876.1"/>
    </source>
</evidence>
<dbReference type="Gene3D" id="3.30.530.20">
    <property type="match status" value="1"/>
</dbReference>
<dbReference type="SUPFAM" id="SSF55961">
    <property type="entry name" value="Bet v1-like"/>
    <property type="match status" value="1"/>
</dbReference>
<sequence>MRLERSIAIARPIEVVFAYVTTMDNVKSWLPVKDIRAVSEGPMRVGATYAQTAVFMGRQFDSTIEVTRYEPPRLFAFKMIHGPFPLANTMTFAPTPDGGTMLTVIGEAEPGNALNFVGPLVTPIVKKQLENQVSALKQAIEVRPAG</sequence>
<dbReference type="InterPro" id="IPR019587">
    <property type="entry name" value="Polyketide_cyclase/dehydratase"/>
</dbReference>
<dbReference type="Pfam" id="PF10604">
    <property type="entry name" value="Polyketide_cyc2"/>
    <property type="match status" value="1"/>
</dbReference>
<protein>
    <recommendedName>
        <fullName evidence="3">ATPase</fullName>
    </recommendedName>
</protein>
<evidence type="ECO:0000313" key="2">
    <source>
        <dbReference type="Proteomes" id="UP000287224"/>
    </source>
</evidence>
<name>A0A401ZGA2_9CHLR</name>
<dbReference type="Proteomes" id="UP000287224">
    <property type="component" value="Unassembled WGS sequence"/>
</dbReference>
<evidence type="ECO:0008006" key="3">
    <source>
        <dbReference type="Google" id="ProtNLM"/>
    </source>
</evidence>
<dbReference type="InterPro" id="IPR023393">
    <property type="entry name" value="START-like_dom_sf"/>
</dbReference>
<dbReference type="AlphaFoldDB" id="A0A401ZGA2"/>
<dbReference type="RefSeq" id="WP_126596883.1">
    <property type="nucleotide sequence ID" value="NZ_BIFQ01000001.1"/>
</dbReference>
<dbReference type="EMBL" id="BIFQ01000001">
    <property type="protein sequence ID" value="GCE05876.1"/>
    <property type="molecule type" value="Genomic_DNA"/>
</dbReference>
<comment type="caution">
    <text evidence="1">The sequence shown here is derived from an EMBL/GenBank/DDBJ whole genome shotgun (WGS) entry which is preliminary data.</text>
</comment>
<proteinExistence type="predicted"/>
<organism evidence="1 2">
    <name type="scientific">Dictyobacter aurantiacus</name>
    <dbReference type="NCBI Taxonomy" id="1936993"/>
    <lineage>
        <taxon>Bacteria</taxon>
        <taxon>Bacillati</taxon>
        <taxon>Chloroflexota</taxon>
        <taxon>Ktedonobacteria</taxon>
        <taxon>Ktedonobacterales</taxon>
        <taxon>Dictyobacteraceae</taxon>
        <taxon>Dictyobacter</taxon>
    </lineage>
</organism>
<accession>A0A401ZGA2</accession>
<dbReference type="OrthoDB" id="953281at2"/>
<keyword evidence="2" id="KW-1185">Reference proteome</keyword>